<comment type="caution">
    <text evidence="1">The sequence shown here is derived from an EMBL/GenBank/DDBJ whole genome shotgun (WGS) entry which is preliminary data.</text>
</comment>
<gene>
    <name evidence="1" type="ORF">CCMA1212_003770</name>
</gene>
<dbReference type="GeneID" id="300575555"/>
<evidence type="ECO:0000313" key="2">
    <source>
        <dbReference type="Proteomes" id="UP001642720"/>
    </source>
</evidence>
<dbReference type="Proteomes" id="UP001642720">
    <property type="component" value="Unassembled WGS sequence"/>
</dbReference>
<organism evidence="1 2">
    <name type="scientific">Trichoderma ghanense</name>
    <dbReference type="NCBI Taxonomy" id="65468"/>
    <lineage>
        <taxon>Eukaryota</taxon>
        <taxon>Fungi</taxon>
        <taxon>Dikarya</taxon>
        <taxon>Ascomycota</taxon>
        <taxon>Pezizomycotina</taxon>
        <taxon>Sordariomycetes</taxon>
        <taxon>Hypocreomycetidae</taxon>
        <taxon>Hypocreales</taxon>
        <taxon>Hypocreaceae</taxon>
        <taxon>Trichoderma</taxon>
    </lineage>
</organism>
<sequence>MSGHLLVLPRPVDASRDDPVKAVVWHANTQRCPYPTPFAVSILGLMAPHHVSDPSGWPNQLPGSWCQGSGYSTGDIVEPSPPLTHTFSEEFFSPGILDFFVSQPGDGSRLYLLVVVPLEATDIRAFGAMRCSPIGYWLLARPKDNLVQLQAI</sequence>
<proteinExistence type="predicted"/>
<reference evidence="1 2" key="1">
    <citation type="submission" date="2018-01" db="EMBL/GenBank/DDBJ databases">
        <title>Genome characterization of the sugarcane-associated fungus Trichoderma ghanense CCMA-1212 and their application in lignocelulose bioconversion.</title>
        <authorList>
            <person name="Steindorff A.S."/>
            <person name="Mendes T.D."/>
            <person name="Vilela E.S.D."/>
            <person name="Rodrigues D.S."/>
            <person name="Formighieri E.F."/>
            <person name="Melo I.S."/>
            <person name="Favaro L.C.L."/>
        </authorList>
    </citation>
    <scope>NUCLEOTIDE SEQUENCE [LARGE SCALE GENOMIC DNA]</scope>
    <source>
        <strain evidence="1 2">CCMA-1212</strain>
    </source>
</reference>
<protein>
    <submittedName>
        <fullName evidence="1">Uncharacterized protein</fullName>
    </submittedName>
</protein>
<dbReference type="EMBL" id="PPTA01000004">
    <property type="protein sequence ID" value="TFB04513.1"/>
    <property type="molecule type" value="Genomic_DNA"/>
</dbReference>
<evidence type="ECO:0000313" key="1">
    <source>
        <dbReference type="EMBL" id="TFB04513.1"/>
    </source>
</evidence>
<name>A0ABY2HCA1_9HYPO</name>
<accession>A0ABY2HCA1</accession>
<keyword evidence="2" id="KW-1185">Reference proteome</keyword>
<dbReference type="RefSeq" id="XP_073560714.1">
    <property type="nucleotide sequence ID" value="XM_073701105.1"/>
</dbReference>